<dbReference type="Pfam" id="PF23647">
    <property type="entry name" value="TRAPPC13_M"/>
    <property type="match status" value="1"/>
</dbReference>
<evidence type="ECO:0000259" key="4">
    <source>
        <dbReference type="Pfam" id="PF23647"/>
    </source>
</evidence>
<dbReference type="InterPro" id="IPR055428">
    <property type="entry name" value="TRAPPC13_C"/>
</dbReference>
<dbReference type="Pfam" id="PF06159">
    <property type="entry name" value="TRAPPC13_N"/>
    <property type="match status" value="1"/>
</dbReference>
<dbReference type="InterPro" id="IPR055429">
    <property type="entry name" value="TRAPPC13_M"/>
</dbReference>
<gene>
    <name evidence="5" type="ORF">BASA50_006878</name>
</gene>
<evidence type="ECO:0000313" key="6">
    <source>
        <dbReference type="Proteomes" id="UP001648503"/>
    </source>
</evidence>
<dbReference type="Proteomes" id="UP001648503">
    <property type="component" value="Unassembled WGS sequence"/>
</dbReference>
<proteinExistence type="inferred from homology"/>
<feature type="domain" description="Trafficking protein particle complex subunit 13 middle" evidence="4">
    <location>
        <begin position="226"/>
        <end position="378"/>
    </location>
</feature>
<feature type="domain" description="Trafficking protein particle complex subunit 13 C-terminal" evidence="3">
    <location>
        <begin position="391"/>
        <end position="488"/>
    </location>
</feature>
<dbReference type="PANTHER" id="PTHR13134:SF3">
    <property type="entry name" value="TRAFFICKING PROTEIN PARTICLE COMPLEX SUBUNIT 13"/>
    <property type="match status" value="1"/>
</dbReference>
<dbReference type="PANTHER" id="PTHR13134">
    <property type="entry name" value="TRAFFICKING PROTEIN PARTICLE COMPLEX SUBUNIT 13"/>
    <property type="match status" value="1"/>
</dbReference>
<evidence type="ECO:0000256" key="1">
    <source>
        <dbReference type="ARBA" id="ARBA00010785"/>
    </source>
</evidence>
<evidence type="ECO:0000259" key="2">
    <source>
        <dbReference type="Pfam" id="PF06159"/>
    </source>
</evidence>
<comment type="caution">
    <text evidence="5">The sequence shown here is derived from an EMBL/GenBank/DDBJ whole genome shotgun (WGS) entry which is preliminary data.</text>
</comment>
<evidence type="ECO:0000259" key="3">
    <source>
        <dbReference type="Pfam" id="PF23643"/>
    </source>
</evidence>
<dbReference type="Pfam" id="PF23643">
    <property type="entry name" value="TRAPPC13_C"/>
    <property type="match status" value="1"/>
</dbReference>
<keyword evidence="6" id="KW-1185">Reference proteome</keyword>
<dbReference type="EMBL" id="JAFCIX010000339">
    <property type="protein sequence ID" value="KAH6594181.1"/>
    <property type="molecule type" value="Genomic_DNA"/>
</dbReference>
<comment type="similarity">
    <text evidence="1">Belongs to the TRAPPC13 family.</text>
</comment>
<dbReference type="InterPro" id="IPR010378">
    <property type="entry name" value="TRAPPC13"/>
</dbReference>
<organism evidence="5 6">
    <name type="scientific">Batrachochytrium salamandrivorans</name>
    <dbReference type="NCBI Taxonomy" id="1357716"/>
    <lineage>
        <taxon>Eukaryota</taxon>
        <taxon>Fungi</taxon>
        <taxon>Fungi incertae sedis</taxon>
        <taxon>Chytridiomycota</taxon>
        <taxon>Chytridiomycota incertae sedis</taxon>
        <taxon>Chytridiomycetes</taxon>
        <taxon>Rhizophydiales</taxon>
        <taxon>Rhizophydiales incertae sedis</taxon>
        <taxon>Batrachochytrium</taxon>
    </lineage>
</organism>
<accession>A0ABQ8FC15</accession>
<dbReference type="InterPro" id="IPR055427">
    <property type="entry name" value="TRAPPC13_N"/>
</dbReference>
<evidence type="ECO:0000313" key="5">
    <source>
        <dbReference type="EMBL" id="KAH6594181.1"/>
    </source>
</evidence>
<evidence type="ECO:0008006" key="7">
    <source>
        <dbReference type="Google" id="ProtNLM"/>
    </source>
</evidence>
<protein>
    <recommendedName>
        <fullName evidence="7">Trafficking protein particle complex subunit 13</fullName>
    </recommendedName>
</protein>
<name>A0ABQ8FC15_9FUNG</name>
<feature type="domain" description="Trafficking protein particle complex subunit 13 N-terminal" evidence="2">
    <location>
        <begin position="8"/>
        <end position="222"/>
    </location>
</feature>
<sequence length="490" mass="53074">MAMSSDSHLLSLKVVRLSQPGDALHNSLYKDLDPSIPAGKAMDSLAVEGMTSSIASESDISIAGLGSFQTLSQPFGNIYLGETFSSCLCVTNESSIQVLNLSFKAELQTSTQRLTLADTLASSSSLSSTASSERVGAGGMLGSYTSLQGSSAAGTQGGRKSLANSLLPSQSVEFIINHDIKELGIHILVCSVHYTPAPAVGSVPTGHDRERKFFRKFYKFQVLNPLSVKTKVNTLADGRIFLEAQVQNVSSTSMYLERMNFEPNEPFLLVNLNQFPCAADAKGVDLNEDKEPHANAVDSQDLMSTAIPPLSKDRSVFGPKELLGQQDTRQYLYMLTPKSVHDIASRMLPGLGKLDISWKTLLGQSGRLQTSQLSRKTPLVDPFEVSVISQPDVIKVEQPFKIKIRITNHMPGDRLKLSIHGFKSKMTTVLLRGPNDIELGGLEGASHMDVDLEFFSLAVGLQKITGIQVLEKVSSTTRNIESLAVVRVVS</sequence>
<reference evidence="5 6" key="1">
    <citation type="submission" date="2021-02" db="EMBL/GenBank/DDBJ databases">
        <title>Variation within the Batrachochytrium salamandrivorans European outbreak.</title>
        <authorList>
            <person name="Kelly M."/>
            <person name="Pasmans F."/>
            <person name="Shea T.P."/>
            <person name="Munoz J.F."/>
            <person name="Carranza S."/>
            <person name="Cuomo C.A."/>
            <person name="Martel A."/>
        </authorList>
    </citation>
    <scope>NUCLEOTIDE SEQUENCE [LARGE SCALE GENOMIC DNA]</scope>
    <source>
        <strain evidence="5 6">AMFP18/2</strain>
    </source>
</reference>